<dbReference type="CDD" id="cd00077">
    <property type="entry name" value="HDc"/>
    <property type="match status" value="1"/>
</dbReference>
<evidence type="ECO:0000313" key="3">
    <source>
        <dbReference type="Proteomes" id="UP000242258"/>
    </source>
</evidence>
<dbReference type="InterPro" id="IPR021812">
    <property type="entry name" value="DUF3391"/>
</dbReference>
<dbReference type="Pfam" id="PF13487">
    <property type="entry name" value="HD_5"/>
    <property type="match status" value="1"/>
</dbReference>
<dbReference type="AlphaFoldDB" id="A0A1E7Q9I6"/>
<dbReference type="OrthoDB" id="9802066at2"/>
<dbReference type="InterPro" id="IPR003607">
    <property type="entry name" value="HD/PDEase_dom"/>
</dbReference>
<keyword evidence="2" id="KW-0378">Hydrolase</keyword>
<dbReference type="RefSeq" id="WP_070050411.1">
    <property type="nucleotide sequence ID" value="NZ_CBCSDO010000002.1"/>
</dbReference>
<comment type="caution">
    <text evidence="2">The sequence shown here is derived from an EMBL/GenBank/DDBJ whole genome shotgun (WGS) entry which is preliminary data.</text>
</comment>
<dbReference type="STRING" id="1628148.BI198_15510"/>
<organism evidence="2 3">
    <name type="scientific">Rheinheimera salexigens</name>
    <dbReference type="NCBI Taxonomy" id="1628148"/>
    <lineage>
        <taxon>Bacteria</taxon>
        <taxon>Pseudomonadati</taxon>
        <taxon>Pseudomonadota</taxon>
        <taxon>Gammaproteobacteria</taxon>
        <taxon>Chromatiales</taxon>
        <taxon>Chromatiaceae</taxon>
        <taxon>Rheinheimera</taxon>
    </lineage>
</organism>
<sequence>MAFKQVPISELSPGSFVVQVLQQSGDIAVKHAGWVRTASAVALLQKKGVQVVLIDPSKQLAAAISPITDNTEPAIAEAPADPILFADEMPRAERLIQQSQQVQSHVLDAAKHGKMIDLSLVHEVSAGISDSIARNQDVLLFLIRMAEQSDALLQHSINCAIYIAAFARHLNLPIDKVQALITAALLHDIGKASYAEPLQQADHLTISKTLKLLQKHPHLAGVVSLWIGQHCAHLDGSGHPKMSSLHIDHGSRMLAIVNNYEKLTSPQQGKFGPLTASRQLLQQSPQQLDSTLLQQFIKCIGIYPPGSVVKLSSGKLALVLENNVKKPLLPKVKLFYHSVHQHHIPVKVVDLAKQQDETIEACIDLKHYNLDIKNYL</sequence>
<dbReference type="Gene3D" id="1.10.3210.10">
    <property type="entry name" value="Hypothetical protein af1432"/>
    <property type="match status" value="1"/>
</dbReference>
<proteinExistence type="predicted"/>
<evidence type="ECO:0000259" key="1">
    <source>
        <dbReference type="SMART" id="SM00471"/>
    </source>
</evidence>
<dbReference type="EMBL" id="MKEK01000001">
    <property type="protein sequence ID" value="OEY70806.1"/>
    <property type="molecule type" value="Genomic_DNA"/>
</dbReference>
<accession>A0A1E7Q9I6</accession>
<dbReference type="GO" id="GO:0016787">
    <property type="term" value="F:hydrolase activity"/>
    <property type="evidence" value="ECO:0007669"/>
    <property type="project" value="UniProtKB-KW"/>
</dbReference>
<reference evidence="3" key="1">
    <citation type="submission" date="2016-09" db="EMBL/GenBank/DDBJ databases">
        <authorList>
            <person name="Wan X."/>
            <person name="Hou S."/>
        </authorList>
    </citation>
    <scope>NUCLEOTIDE SEQUENCE [LARGE SCALE GENOMIC DNA]</scope>
    <source>
        <strain evidence="3">KH87</strain>
    </source>
</reference>
<evidence type="ECO:0000313" key="2">
    <source>
        <dbReference type="EMBL" id="OEY70806.1"/>
    </source>
</evidence>
<feature type="domain" description="HD/PDEase" evidence="1">
    <location>
        <begin position="148"/>
        <end position="216"/>
    </location>
</feature>
<protein>
    <submittedName>
        <fullName evidence="2">Phosphohydrolase</fullName>
    </submittedName>
</protein>
<name>A0A1E7Q9I6_9GAMM</name>
<dbReference type="SUPFAM" id="SSF109604">
    <property type="entry name" value="HD-domain/PDEase-like"/>
    <property type="match status" value="1"/>
</dbReference>
<dbReference type="Pfam" id="PF11871">
    <property type="entry name" value="DUF3391"/>
    <property type="match status" value="1"/>
</dbReference>
<keyword evidence="3" id="KW-1185">Reference proteome</keyword>
<dbReference type="Proteomes" id="UP000242258">
    <property type="component" value="Unassembled WGS sequence"/>
</dbReference>
<dbReference type="SMART" id="SM00471">
    <property type="entry name" value="HDc"/>
    <property type="match status" value="1"/>
</dbReference>
<gene>
    <name evidence="2" type="ORF">BI198_15510</name>
</gene>
<dbReference type="PANTHER" id="PTHR43155:SF2">
    <property type="entry name" value="CYCLIC DI-GMP PHOSPHODIESTERASE PA4108"/>
    <property type="match status" value="1"/>
</dbReference>
<dbReference type="PANTHER" id="PTHR43155">
    <property type="entry name" value="CYCLIC DI-GMP PHOSPHODIESTERASE PA4108-RELATED"/>
    <property type="match status" value="1"/>
</dbReference>